<sequence length="40" mass="4342">MTTGKTTTRPPYKSLAPLPSVQSGQADFFFGFSRNCACLD</sequence>
<evidence type="ECO:0000313" key="1">
    <source>
        <dbReference type="EMBL" id="CAM76187.1"/>
    </source>
</evidence>
<accession>A4TZY0</accession>
<dbReference type="EMBL" id="CU459003">
    <property type="protein sequence ID" value="CAM76187.1"/>
    <property type="molecule type" value="Genomic_DNA"/>
</dbReference>
<gene>
    <name evidence="1" type="ORF">MGR_1459</name>
</gene>
<reference evidence="1" key="1">
    <citation type="journal article" date="2007" name="J. Bacteriol.">
        <title>Comparative genome analysis of four magnetotactic bacteria reveals a complex set of group-specific genes implicated in magnetosome biomineralization and function.</title>
        <authorList>
            <person name="Richter M."/>
            <person name="Kube M."/>
            <person name="Bazylinski D.A."/>
            <person name="Lombardot T."/>
            <person name="Gloeckner F.O."/>
            <person name="Reinhardt R."/>
            <person name="Schueler D."/>
        </authorList>
    </citation>
    <scope>NUCLEOTIDE SEQUENCE</scope>
    <source>
        <strain evidence="1">MSR-1</strain>
    </source>
</reference>
<name>A4TZY0_9PROT</name>
<protein>
    <submittedName>
        <fullName evidence="1">Uncharacterized protein</fullName>
    </submittedName>
</protein>
<organism evidence="1">
    <name type="scientific">Magnetospirillum gryphiswaldense</name>
    <dbReference type="NCBI Taxonomy" id="55518"/>
    <lineage>
        <taxon>Bacteria</taxon>
        <taxon>Pseudomonadati</taxon>
        <taxon>Pseudomonadota</taxon>
        <taxon>Alphaproteobacteria</taxon>
        <taxon>Rhodospirillales</taxon>
        <taxon>Rhodospirillaceae</taxon>
        <taxon>Magnetospirillum</taxon>
    </lineage>
</organism>
<dbReference type="AlphaFoldDB" id="A4TZY0"/>
<proteinExistence type="predicted"/>